<feature type="transmembrane region" description="Helical" evidence="9">
    <location>
        <begin position="127"/>
        <end position="145"/>
    </location>
</feature>
<keyword evidence="5 9" id="KW-0812">Transmembrane</keyword>
<dbReference type="InterPro" id="IPR011606">
    <property type="entry name" value="Brnchd-chn_aa_trnsp_permease"/>
</dbReference>
<name>A0ABT1MMK2_9RHOB</name>
<feature type="transmembrane region" description="Helical" evidence="9">
    <location>
        <begin position="214"/>
        <end position="238"/>
    </location>
</feature>
<evidence type="ECO:0000256" key="8">
    <source>
        <dbReference type="SAM" id="MobiDB-lite"/>
    </source>
</evidence>
<evidence type="ECO:0000256" key="6">
    <source>
        <dbReference type="ARBA" id="ARBA00022989"/>
    </source>
</evidence>
<evidence type="ECO:0000256" key="5">
    <source>
        <dbReference type="ARBA" id="ARBA00022692"/>
    </source>
</evidence>
<dbReference type="EMBL" id="JAKZEU010000001">
    <property type="protein sequence ID" value="MCQ0969004.1"/>
    <property type="molecule type" value="Genomic_DNA"/>
</dbReference>
<keyword evidence="7 9" id="KW-0472">Membrane</keyword>
<proteinExistence type="inferred from homology"/>
<comment type="caution">
    <text evidence="10">The sequence shown here is derived from an EMBL/GenBank/DDBJ whole genome shotgun (WGS) entry which is preliminary data.</text>
</comment>
<gene>
    <name evidence="10" type="ORF">MLD63_00960</name>
</gene>
<organism evidence="10 11">
    <name type="scientific">Paracoccus albicereus</name>
    <dbReference type="NCBI Taxonomy" id="2922394"/>
    <lineage>
        <taxon>Bacteria</taxon>
        <taxon>Pseudomonadati</taxon>
        <taxon>Pseudomonadota</taxon>
        <taxon>Alphaproteobacteria</taxon>
        <taxon>Rhodobacterales</taxon>
        <taxon>Paracoccaceae</taxon>
        <taxon>Paracoccus</taxon>
    </lineage>
</organism>
<dbReference type="RefSeq" id="WP_255327967.1">
    <property type="nucleotide sequence ID" value="NZ_JAKZEU010000001.1"/>
</dbReference>
<evidence type="ECO:0000256" key="7">
    <source>
        <dbReference type="ARBA" id="ARBA00023136"/>
    </source>
</evidence>
<evidence type="ECO:0000256" key="3">
    <source>
        <dbReference type="ARBA" id="ARBA00022448"/>
    </source>
</evidence>
<evidence type="ECO:0000256" key="9">
    <source>
        <dbReference type="SAM" id="Phobius"/>
    </source>
</evidence>
<sequence>MAPPIPHRPEIAPDAPSAARKPVDPRSTRQIFTAGLIQAAPLMLVIVPFAMLFGVVGSDAGLSLAQIMGFSTLVLAGASQFTAVQLINDNVPLVLIFISALAVNLRMAMYSASLVPWYGQAGLRDRALMSFLLVDQTYVLGLAFSEANPDTTLRQRLAYFHGTALPICLGWVVFTYVGVAVGNLIPESWPLDFALPITFLAMIAPMLRTSAHRLAALTAVVVALLLVWMPSGLGLLIASGAGMAVGAWVETRAERSHAVRSEAGT</sequence>
<keyword evidence="4" id="KW-1003">Cell membrane</keyword>
<feature type="transmembrane region" description="Helical" evidence="9">
    <location>
        <begin position="62"/>
        <end position="81"/>
    </location>
</feature>
<dbReference type="PANTHER" id="PTHR34979">
    <property type="entry name" value="INNER MEMBRANE PROTEIN YGAZ"/>
    <property type="match status" value="1"/>
</dbReference>
<keyword evidence="10" id="KW-0614">Plasmid</keyword>
<feature type="transmembrane region" description="Helical" evidence="9">
    <location>
        <begin position="157"/>
        <end position="177"/>
    </location>
</feature>
<reference evidence="10 11" key="1">
    <citation type="submission" date="2022-03" db="EMBL/GenBank/DDBJ databases">
        <authorList>
            <person name="He Y."/>
        </authorList>
    </citation>
    <scope>NUCLEOTIDE SEQUENCE [LARGE SCALE GENOMIC DNA]</scope>
    <source>
        <strain evidence="10 11">TK19116</strain>
        <plasmid evidence="10">unnamed1</plasmid>
    </source>
</reference>
<evidence type="ECO:0000313" key="10">
    <source>
        <dbReference type="EMBL" id="MCQ0969004.1"/>
    </source>
</evidence>
<comment type="subcellular location">
    <subcellularLocation>
        <location evidence="1">Cell membrane</location>
        <topology evidence="1">Multi-pass membrane protein</topology>
    </subcellularLocation>
</comment>
<feature type="transmembrane region" description="Helical" evidence="9">
    <location>
        <begin position="93"/>
        <end position="115"/>
    </location>
</feature>
<keyword evidence="11" id="KW-1185">Reference proteome</keyword>
<evidence type="ECO:0000256" key="1">
    <source>
        <dbReference type="ARBA" id="ARBA00004651"/>
    </source>
</evidence>
<comment type="similarity">
    <text evidence="2">Belongs to the AzlC family.</text>
</comment>
<evidence type="ECO:0000313" key="11">
    <source>
        <dbReference type="Proteomes" id="UP001203945"/>
    </source>
</evidence>
<geneLocation type="plasmid" evidence="10">
    <name>unnamed1</name>
</geneLocation>
<feature type="transmembrane region" description="Helical" evidence="9">
    <location>
        <begin position="31"/>
        <end position="56"/>
    </location>
</feature>
<protein>
    <submittedName>
        <fullName evidence="10">AzlC family ABC transporter permease</fullName>
    </submittedName>
</protein>
<keyword evidence="3" id="KW-0813">Transport</keyword>
<dbReference type="Proteomes" id="UP001203945">
    <property type="component" value="Unassembled WGS sequence"/>
</dbReference>
<evidence type="ECO:0000256" key="2">
    <source>
        <dbReference type="ARBA" id="ARBA00010735"/>
    </source>
</evidence>
<dbReference type="Pfam" id="PF03591">
    <property type="entry name" value="AzlC"/>
    <property type="match status" value="1"/>
</dbReference>
<evidence type="ECO:0000256" key="4">
    <source>
        <dbReference type="ARBA" id="ARBA00022475"/>
    </source>
</evidence>
<keyword evidence="6 9" id="KW-1133">Transmembrane helix</keyword>
<feature type="transmembrane region" description="Helical" evidence="9">
    <location>
        <begin position="189"/>
        <end position="207"/>
    </location>
</feature>
<feature type="region of interest" description="Disordered" evidence="8">
    <location>
        <begin position="1"/>
        <end position="24"/>
    </location>
</feature>
<accession>A0ABT1MMK2</accession>
<dbReference type="PANTHER" id="PTHR34979:SF1">
    <property type="entry name" value="INNER MEMBRANE PROTEIN YGAZ"/>
    <property type="match status" value="1"/>
</dbReference>